<feature type="transmembrane region" description="Helical" evidence="1">
    <location>
        <begin position="7"/>
        <end position="26"/>
    </location>
</feature>
<sequence length="114" mass="11898">MSDAADLPLLSLTTALGAGLLIGLLYERRKEDDPAIAAGLRTHTLVALAGAIAAWIGLPVFIVVLLLTGTFAALSYLRTSQTDTGVTAEVALICSALWADWRCASRARPACSPC</sequence>
<dbReference type="RefSeq" id="WP_280579580.1">
    <property type="nucleotide sequence ID" value="NZ_JARXRO010000020.1"/>
</dbReference>
<protein>
    <submittedName>
        <fullName evidence="3">MgtC/SapB family protein</fullName>
    </submittedName>
</protein>
<evidence type="ECO:0000313" key="3">
    <source>
        <dbReference type="EMBL" id="MDH5834985.1"/>
    </source>
</evidence>
<dbReference type="Proteomes" id="UP001156873">
    <property type="component" value="Unassembled WGS sequence"/>
</dbReference>
<feature type="transmembrane region" description="Helical" evidence="1">
    <location>
        <begin position="46"/>
        <end position="74"/>
    </location>
</feature>
<organism evidence="3 4">
    <name type="scientific">Luteimonas kalidii</name>
    <dbReference type="NCBI Taxonomy" id="3042025"/>
    <lineage>
        <taxon>Bacteria</taxon>
        <taxon>Pseudomonadati</taxon>
        <taxon>Pseudomonadota</taxon>
        <taxon>Gammaproteobacteria</taxon>
        <taxon>Lysobacterales</taxon>
        <taxon>Lysobacteraceae</taxon>
        <taxon>Luteimonas</taxon>
    </lineage>
</organism>
<evidence type="ECO:0000259" key="2">
    <source>
        <dbReference type="Pfam" id="PF02308"/>
    </source>
</evidence>
<evidence type="ECO:0000256" key="1">
    <source>
        <dbReference type="SAM" id="Phobius"/>
    </source>
</evidence>
<keyword evidence="4" id="KW-1185">Reference proteome</keyword>
<gene>
    <name evidence="3" type="ORF">QFW81_13800</name>
</gene>
<keyword evidence="1" id="KW-1133">Transmembrane helix</keyword>
<reference evidence="3 4" key="1">
    <citation type="submission" date="2023-04" db="EMBL/GenBank/DDBJ databases">
        <title>Luteimonas sp. M1R5S59.</title>
        <authorList>
            <person name="Sun J.-Q."/>
        </authorList>
    </citation>
    <scope>NUCLEOTIDE SEQUENCE [LARGE SCALE GENOMIC DNA]</scope>
    <source>
        <strain evidence="3 4">M1R5S59</strain>
    </source>
</reference>
<accession>A0ABT6JWD0</accession>
<name>A0ABT6JWD0_9GAMM</name>
<dbReference type="EMBL" id="JARXRO010000020">
    <property type="protein sequence ID" value="MDH5834985.1"/>
    <property type="molecule type" value="Genomic_DNA"/>
</dbReference>
<feature type="domain" description="MgtC/SapB/SrpB/YhiD N-terminal" evidence="2">
    <location>
        <begin position="12"/>
        <end position="97"/>
    </location>
</feature>
<dbReference type="InterPro" id="IPR049177">
    <property type="entry name" value="MgtC_SapB_SrpB_YhiD_N"/>
</dbReference>
<keyword evidence="1" id="KW-0472">Membrane</keyword>
<dbReference type="Pfam" id="PF02308">
    <property type="entry name" value="MgtC"/>
    <property type="match status" value="1"/>
</dbReference>
<evidence type="ECO:0000313" key="4">
    <source>
        <dbReference type="Proteomes" id="UP001156873"/>
    </source>
</evidence>
<keyword evidence="1" id="KW-0812">Transmembrane</keyword>
<proteinExistence type="predicted"/>
<comment type="caution">
    <text evidence="3">The sequence shown here is derived from an EMBL/GenBank/DDBJ whole genome shotgun (WGS) entry which is preliminary data.</text>
</comment>